<sequence>MALELETASEIQNILCETLGVGRNASNDYVRKAFRKKSSLHHLYLKFLEVVRHMSCHPSAQETRGAMRWKPNLI</sequence>
<gene>
    <name evidence="1" type="primary">Dper\GL14285</name>
    <name evidence="1" type="ORF">Dper_GL14285</name>
</gene>
<dbReference type="Proteomes" id="UP000008744">
    <property type="component" value="Unassembled WGS sequence"/>
</dbReference>
<accession>B4GTF2</accession>
<dbReference type="HOGENOM" id="CLU_2690428_0_0_1"/>
<evidence type="ECO:0000313" key="1">
    <source>
        <dbReference type="EMBL" id="EDW25822.1"/>
    </source>
</evidence>
<keyword evidence="2" id="KW-1185">Reference proteome</keyword>
<name>B4GTF2_DROPE</name>
<proteinExistence type="predicted"/>
<evidence type="ECO:0000313" key="2">
    <source>
        <dbReference type="Proteomes" id="UP000008744"/>
    </source>
</evidence>
<dbReference type="InterPro" id="IPR036869">
    <property type="entry name" value="J_dom_sf"/>
</dbReference>
<dbReference type="EMBL" id="CH479190">
    <property type="protein sequence ID" value="EDW25822.1"/>
    <property type="molecule type" value="Genomic_DNA"/>
</dbReference>
<protein>
    <submittedName>
        <fullName evidence="1">GL14285</fullName>
    </submittedName>
</protein>
<dbReference type="SUPFAM" id="SSF46565">
    <property type="entry name" value="Chaperone J-domain"/>
    <property type="match status" value="1"/>
</dbReference>
<organism evidence="2">
    <name type="scientific">Drosophila persimilis</name>
    <name type="common">Fruit fly</name>
    <dbReference type="NCBI Taxonomy" id="7234"/>
    <lineage>
        <taxon>Eukaryota</taxon>
        <taxon>Metazoa</taxon>
        <taxon>Ecdysozoa</taxon>
        <taxon>Arthropoda</taxon>
        <taxon>Hexapoda</taxon>
        <taxon>Insecta</taxon>
        <taxon>Pterygota</taxon>
        <taxon>Neoptera</taxon>
        <taxon>Endopterygota</taxon>
        <taxon>Diptera</taxon>
        <taxon>Brachycera</taxon>
        <taxon>Muscomorpha</taxon>
        <taxon>Ephydroidea</taxon>
        <taxon>Drosophilidae</taxon>
        <taxon>Drosophila</taxon>
        <taxon>Sophophora</taxon>
    </lineage>
</organism>
<dbReference type="AlphaFoldDB" id="B4GTF2"/>
<reference evidence="1 2" key="1">
    <citation type="journal article" date="2007" name="Nature">
        <title>Evolution of genes and genomes on the Drosophila phylogeny.</title>
        <authorList>
            <consortium name="Drosophila 12 Genomes Consortium"/>
            <person name="Clark A.G."/>
            <person name="Eisen M.B."/>
            <person name="Smith D.R."/>
            <person name="Bergman C.M."/>
            <person name="Oliver B."/>
            <person name="Markow T.A."/>
            <person name="Kaufman T.C."/>
            <person name="Kellis M."/>
            <person name="Gelbart W."/>
            <person name="Iyer V.N."/>
            <person name="Pollard D.A."/>
            <person name="Sackton T.B."/>
            <person name="Larracuente A.M."/>
            <person name="Singh N.D."/>
            <person name="Abad J.P."/>
            <person name="Abt D.N."/>
            <person name="Adryan B."/>
            <person name="Aguade M."/>
            <person name="Akashi H."/>
            <person name="Anderson W.W."/>
            <person name="Aquadro C.F."/>
            <person name="Ardell D.H."/>
            <person name="Arguello R."/>
            <person name="Artieri C.G."/>
            <person name="Barbash D.A."/>
            <person name="Barker D."/>
            <person name="Barsanti P."/>
            <person name="Batterham P."/>
            <person name="Batzoglou S."/>
            <person name="Begun D."/>
            <person name="Bhutkar A."/>
            <person name="Blanco E."/>
            <person name="Bosak S.A."/>
            <person name="Bradley R.K."/>
            <person name="Brand A.D."/>
            <person name="Brent M.R."/>
            <person name="Brooks A.N."/>
            <person name="Brown R.H."/>
            <person name="Butlin R.K."/>
            <person name="Caggese C."/>
            <person name="Calvi B.R."/>
            <person name="Bernardo de Carvalho A."/>
            <person name="Caspi A."/>
            <person name="Castrezana S."/>
            <person name="Celniker S.E."/>
            <person name="Chang J.L."/>
            <person name="Chapple C."/>
            <person name="Chatterji S."/>
            <person name="Chinwalla A."/>
            <person name="Civetta A."/>
            <person name="Clifton S.W."/>
            <person name="Comeron J.M."/>
            <person name="Costello J.C."/>
            <person name="Coyne J.A."/>
            <person name="Daub J."/>
            <person name="David R.G."/>
            <person name="Delcher A.L."/>
            <person name="Delehaunty K."/>
            <person name="Do C.B."/>
            <person name="Ebling H."/>
            <person name="Edwards K."/>
            <person name="Eickbush T."/>
            <person name="Evans J.D."/>
            <person name="Filipski A."/>
            <person name="Findeiss S."/>
            <person name="Freyhult E."/>
            <person name="Fulton L."/>
            <person name="Fulton R."/>
            <person name="Garcia A.C."/>
            <person name="Gardiner A."/>
            <person name="Garfield D.A."/>
            <person name="Garvin B.E."/>
            <person name="Gibson G."/>
            <person name="Gilbert D."/>
            <person name="Gnerre S."/>
            <person name="Godfrey J."/>
            <person name="Good R."/>
            <person name="Gotea V."/>
            <person name="Gravely B."/>
            <person name="Greenberg A.J."/>
            <person name="Griffiths-Jones S."/>
            <person name="Gross S."/>
            <person name="Guigo R."/>
            <person name="Gustafson E.A."/>
            <person name="Haerty W."/>
            <person name="Hahn M.W."/>
            <person name="Halligan D.L."/>
            <person name="Halpern A.L."/>
            <person name="Halter G.M."/>
            <person name="Han M.V."/>
            <person name="Heger A."/>
            <person name="Hillier L."/>
            <person name="Hinrichs A.S."/>
            <person name="Holmes I."/>
            <person name="Hoskins R.A."/>
            <person name="Hubisz M.J."/>
            <person name="Hultmark D."/>
            <person name="Huntley M.A."/>
            <person name="Jaffe D.B."/>
            <person name="Jagadeeshan S."/>
            <person name="Jeck W.R."/>
            <person name="Johnson J."/>
            <person name="Jones C.D."/>
            <person name="Jordan W.C."/>
            <person name="Karpen G.H."/>
            <person name="Kataoka E."/>
            <person name="Keightley P.D."/>
            <person name="Kheradpour P."/>
            <person name="Kirkness E.F."/>
            <person name="Koerich L.B."/>
            <person name="Kristiansen K."/>
            <person name="Kudrna D."/>
            <person name="Kulathinal R.J."/>
            <person name="Kumar S."/>
            <person name="Kwok R."/>
            <person name="Lander E."/>
            <person name="Langley C.H."/>
            <person name="Lapoint R."/>
            <person name="Lazzaro B.P."/>
            <person name="Lee S.J."/>
            <person name="Levesque L."/>
            <person name="Li R."/>
            <person name="Lin C.F."/>
            <person name="Lin M.F."/>
            <person name="Lindblad-Toh K."/>
            <person name="Llopart A."/>
            <person name="Long M."/>
            <person name="Low L."/>
            <person name="Lozovsky E."/>
            <person name="Lu J."/>
            <person name="Luo M."/>
            <person name="Machado C.A."/>
            <person name="Makalowski W."/>
            <person name="Marzo M."/>
            <person name="Matsuda M."/>
            <person name="Matzkin L."/>
            <person name="McAllister B."/>
            <person name="McBride C.S."/>
            <person name="McKernan B."/>
            <person name="McKernan K."/>
            <person name="Mendez-Lago M."/>
            <person name="Minx P."/>
            <person name="Mollenhauer M.U."/>
            <person name="Montooth K."/>
            <person name="Mount S.M."/>
            <person name="Mu X."/>
            <person name="Myers E."/>
            <person name="Negre B."/>
            <person name="Newfeld S."/>
            <person name="Nielsen R."/>
            <person name="Noor M.A."/>
            <person name="O'Grady P."/>
            <person name="Pachter L."/>
            <person name="Papaceit M."/>
            <person name="Parisi M.J."/>
            <person name="Parisi M."/>
            <person name="Parts L."/>
            <person name="Pedersen J.S."/>
            <person name="Pesole G."/>
            <person name="Phillippy A.M."/>
            <person name="Ponting C.P."/>
            <person name="Pop M."/>
            <person name="Porcelli D."/>
            <person name="Powell J.R."/>
            <person name="Prohaska S."/>
            <person name="Pruitt K."/>
            <person name="Puig M."/>
            <person name="Quesneville H."/>
            <person name="Ram K.R."/>
            <person name="Rand D."/>
            <person name="Rasmussen M.D."/>
            <person name="Reed L.K."/>
            <person name="Reenan R."/>
            <person name="Reily A."/>
            <person name="Remington K.A."/>
            <person name="Rieger T.T."/>
            <person name="Ritchie M.G."/>
            <person name="Robin C."/>
            <person name="Rogers Y.H."/>
            <person name="Rohde C."/>
            <person name="Rozas J."/>
            <person name="Rubenfield M.J."/>
            <person name="Ruiz A."/>
            <person name="Russo S."/>
            <person name="Salzberg S.L."/>
            <person name="Sanchez-Gracia A."/>
            <person name="Saranga D.J."/>
            <person name="Sato H."/>
            <person name="Schaeffer S.W."/>
            <person name="Schatz M.C."/>
            <person name="Schlenke T."/>
            <person name="Schwartz R."/>
            <person name="Segarra C."/>
            <person name="Singh R.S."/>
            <person name="Sirot L."/>
            <person name="Sirota M."/>
            <person name="Sisneros N.B."/>
            <person name="Smith C.D."/>
            <person name="Smith T.F."/>
            <person name="Spieth J."/>
            <person name="Stage D.E."/>
            <person name="Stark A."/>
            <person name="Stephan W."/>
            <person name="Strausberg R.L."/>
            <person name="Strempel S."/>
            <person name="Sturgill D."/>
            <person name="Sutton G."/>
            <person name="Sutton G.G."/>
            <person name="Tao W."/>
            <person name="Teichmann S."/>
            <person name="Tobari Y.N."/>
            <person name="Tomimura Y."/>
            <person name="Tsolas J.M."/>
            <person name="Valente V.L."/>
            <person name="Venter E."/>
            <person name="Venter J.C."/>
            <person name="Vicario S."/>
            <person name="Vieira F.G."/>
            <person name="Vilella A.J."/>
            <person name="Villasante A."/>
            <person name="Walenz B."/>
            <person name="Wang J."/>
            <person name="Wasserman M."/>
            <person name="Watts T."/>
            <person name="Wilson D."/>
            <person name="Wilson R.K."/>
            <person name="Wing R.A."/>
            <person name="Wolfner M.F."/>
            <person name="Wong A."/>
            <person name="Wong G.K."/>
            <person name="Wu C.I."/>
            <person name="Wu G."/>
            <person name="Yamamoto D."/>
            <person name="Yang H.P."/>
            <person name="Yang S.P."/>
            <person name="Yorke J.A."/>
            <person name="Yoshida K."/>
            <person name="Zdobnov E."/>
            <person name="Zhang P."/>
            <person name="Zhang Y."/>
            <person name="Zimin A.V."/>
            <person name="Baldwin J."/>
            <person name="Abdouelleil A."/>
            <person name="Abdulkadir J."/>
            <person name="Abebe A."/>
            <person name="Abera B."/>
            <person name="Abreu J."/>
            <person name="Acer S.C."/>
            <person name="Aftuck L."/>
            <person name="Alexander A."/>
            <person name="An P."/>
            <person name="Anderson E."/>
            <person name="Anderson S."/>
            <person name="Arachi H."/>
            <person name="Azer M."/>
            <person name="Bachantsang P."/>
            <person name="Barry A."/>
            <person name="Bayul T."/>
            <person name="Berlin A."/>
            <person name="Bessette D."/>
            <person name="Bloom T."/>
            <person name="Blye J."/>
            <person name="Boguslavskiy L."/>
            <person name="Bonnet C."/>
            <person name="Boukhgalter B."/>
            <person name="Bourzgui I."/>
            <person name="Brown A."/>
            <person name="Cahill P."/>
            <person name="Channer S."/>
            <person name="Cheshatsang Y."/>
            <person name="Chuda L."/>
            <person name="Citroen M."/>
            <person name="Collymore A."/>
            <person name="Cooke P."/>
            <person name="Costello M."/>
            <person name="D'Aco K."/>
            <person name="Daza R."/>
            <person name="De Haan G."/>
            <person name="DeGray S."/>
            <person name="DeMaso C."/>
            <person name="Dhargay N."/>
            <person name="Dooley K."/>
            <person name="Dooley E."/>
            <person name="Doricent M."/>
            <person name="Dorje P."/>
            <person name="Dorjee K."/>
            <person name="Dupes A."/>
            <person name="Elong R."/>
            <person name="Falk J."/>
            <person name="Farina A."/>
            <person name="Faro S."/>
            <person name="Ferguson D."/>
            <person name="Fisher S."/>
            <person name="Foley C.D."/>
            <person name="Franke A."/>
            <person name="Friedrich D."/>
            <person name="Gadbois L."/>
            <person name="Gearin G."/>
            <person name="Gearin C.R."/>
            <person name="Giannoukos G."/>
            <person name="Goode T."/>
            <person name="Graham J."/>
            <person name="Grandbois E."/>
            <person name="Grewal S."/>
            <person name="Gyaltsen K."/>
            <person name="Hafez N."/>
            <person name="Hagos B."/>
            <person name="Hall J."/>
            <person name="Henson C."/>
            <person name="Hollinger A."/>
            <person name="Honan T."/>
            <person name="Huard M.D."/>
            <person name="Hughes L."/>
            <person name="Hurhula B."/>
            <person name="Husby M.E."/>
            <person name="Kamat A."/>
            <person name="Kanga B."/>
            <person name="Kashin S."/>
            <person name="Khazanovich D."/>
            <person name="Kisner P."/>
            <person name="Lance K."/>
            <person name="Lara M."/>
            <person name="Lee W."/>
            <person name="Lennon N."/>
            <person name="Letendre F."/>
            <person name="LeVine R."/>
            <person name="Lipovsky A."/>
            <person name="Liu X."/>
            <person name="Liu J."/>
            <person name="Liu S."/>
            <person name="Lokyitsang T."/>
            <person name="Lokyitsang Y."/>
            <person name="Lubonja R."/>
            <person name="Lui A."/>
            <person name="MacDonald P."/>
            <person name="Magnisalis V."/>
            <person name="Maru K."/>
            <person name="Matthews C."/>
            <person name="McCusker W."/>
            <person name="McDonough S."/>
            <person name="Mehta T."/>
            <person name="Meldrim J."/>
            <person name="Meneus L."/>
            <person name="Mihai O."/>
            <person name="Mihalev A."/>
            <person name="Mihova T."/>
            <person name="Mittelman R."/>
            <person name="Mlenga V."/>
            <person name="Montmayeur A."/>
            <person name="Mulrain L."/>
            <person name="Navidi A."/>
            <person name="Naylor J."/>
            <person name="Negash T."/>
            <person name="Nguyen T."/>
            <person name="Nguyen N."/>
            <person name="Nicol R."/>
            <person name="Norbu C."/>
            <person name="Norbu N."/>
            <person name="Novod N."/>
            <person name="O'Neill B."/>
            <person name="Osman S."/>
            <person name="Markiewicz E."/>
            <person name="Oyono O.L."/>
            <person name="Patti C."/>
            <person name="Phunkhang P."/>
            <person name="Pierre F."/>
            <person name="Priest M."/>
            <person name="Raghuraman S."/>
            <person name="Rege F."/>
            <person name="Reyes R."/>
            <person name="Rise C."/>
            <person name="Rogov P."/>
            <person name="Ross K."/>
            <person name="Ryan E."/>
            <person name="Settipalli S."/>
            <person name="Shea T."/>
            <person name="Sherpa N."/>
            <person name="Shi L."/>
            <person name="Shih D."/>
            <person name="Sparrow T."/>
            <person name="Spaulding J."/>
            <person name="Stalker J."/>
            <person name="Stange-Thomann N."/>
            <person name="Stavropoulos S."/>
            <person name="Stone C."/>
            <person name="Strader C."/>
            <person name="Tesfaye S."/>
            <person name="Thomson T."/>
            <person name="Thoulutsang Y."/>
            <person name="Thoulutsang D."/>
            <person name="Topham K."/>
            <person name="Topping I."/>
            <person name="Tsamla T."/>
            <person name="Vassiliev H."/>
            <person name="Vo A."/>
            <person name="Wangchuk T."/>
            <person name="Wangdi T."/>
            <person name="Weiand M."/>
            <person name="Wilkinson J."/>
            <person name="Wilson A."/>
            <person name="Yadav S."/>
            <person name="Young G."/>
            <person name="Yu Q."/>
            <person name="Zembek L."/>
            <person name="Zhong D."/>
            <person name="Zimmer A."/>
            <person name="Zwirko Z."/>
            <person name="Jaffe D.B."/>
            <person name="Alvarez P."/>
            <person name="Brockman W."/>
            <person name="Butler J."/>
            <person name="Chin C."/>
            <person name="Gnerre S."/>
            <person name="Grabherr M."/>
            <person name="Kleber M."/>
            <person name="Mauceli E."/>
            <person name="MacCallum I."/>
        </authorList>
    </citation>
    <scope>NUCLEOTIDE SEQUENCE [LARGE SCALE GENOMIC DNA]</scope>
    <source>
        <strain evidence="2">MSH-3 / Tucson 14011-0111.49</strain>
    </source>
</reference>